<reference evidence="1 2" key="1">
    <citation type="journal article" date="2022" name="New Phytol.">
        <title>Ecological generalism drives hyperdiversity of secondary metabolite gene clusters in xylarialean endophytes.</title>
        <authorList>
            <person name="Franco M.E.E."/>
            <person name="Wisecaver J.H."/>
            <person name="Arnold A.E."/>
            <person name="Ju Y.M."/>
            <person name="Slot J.C."/>
            <person name="Ahrendt S."/>
            <person name="Moore L.P."/>
            <person name="Eastman K.E."/>
            <person name="Scott K."/>
            <person name="Konkel Z."/>
            <person name="Mondo S.J."/>
            <person name="Kuo A."/>
            <person name="Hayes R.D."/>
            <person name="Haridas S."/>
            <person name="Andreopoulos B."/>
            <person name="Riley R."/>
            <person name="LaButti K."/>
            <person name="Pangilinan J."/>
            <person name="Lipzen A."/>
            <person name="Amirebrahimi M."/>
            <person name="Yan J."/>
            <person name="Adam C."/>
            <person name="Keymanesh K."/>
            <person name="Ng V."/>
            <person name="Louie K."/>
            <person name="Northen T."/>
            <person name="Drula E."/>
            <person name="Henrissat B."/>
            <person name="Hsieh H.M."/>
            <person name="Youens-Clark K."/>
            <person name="Lutzoni F."/>
            <person name="Miadlikowska J."/>
            <person name="Eastwood D.C."/>
            <person name="Hamelin R.C."/>
            <person name="Grigoriev I.V."/>
            <person name="U'Ren J.M."/>
        </authorList>
    </citation>
    <scope>NUCLEOTIDE SEQUENCE [LARGE SCALE GENOMIC DNA]</scope>
    <source>
        <strain evidence="1 2">ER1909</strain>
    </source>
</reference>
<gene>
    <name evidence="1" type="ORF">F4821DRAFT_280942</name>
</gene>
<proteinExistence type="predicted"/>
<sequence length="224" mass="25560">MLSPSPQSKRTPEFTTHNNIADCMERALLEDGHCLWGFVIYRCAYDNNDVAWSRLLQALRRYAHETLAYYRRLDMLDRFQLTVVEDEAKLNSASTSVVRDHFREWAAAPDTVARDQGAVEASPGLSQRYNEGGEEGGGDPGEEGDECFVDLIWKDWEPSVPHPRERPMEAIEGCTRPDVGWMRTGIRGVIVEMYEALRDQNAWYGEYRRPMSWYAGEGCGDSRG</sequence>
<evidence type="ECO:0000313" key="2">
    <source>
        <dbReference type="Proteomes" id="UP001497680"/>
    </source>
</evidence>
<evidence type="ECO:0000313" key="1">
    <source>
        <dbReference type="EMBL" id="KAI6083370.1"/>
    </source>
</evidence>
<comment type="caution">
    <text evidence="1">The sequence shown here is derived from an EMBL/GenBank/DDBJ whole genome shotgun (WGS) entry which is preliminary data.</text>
</comment>
<keyword evidence="2" id="KW-1185">Reference proteome</keyword>
<name>A0ACC0CSF4_9PEZI</name>
<dbReference type="EMBL" id="MU394353">
    <property type="protein sequence ID" value="KAI6083370.1"/>
    <property type="molecule type" value="Genomic_DNA"/>
</dbReference>
<organism evidence="1 2">
    <name type="scientific">Hypoxylon rubiginosum</name>
    <dbReference type="NCBI Taxonomy" id="110542"/>
    <lineage>
        <taxon>Eukaryota</taxon>
        <taxon>Fungi</taxon>
        <taxon>Dikarya</taxon>
        <taxon>Ascomycota</taxon>
        <taxon>Pezizomycotina</taxon>
        <taxon>Sordariomycetes</taxon>
        <taxon>Xylariomycetidae</taxon>
        <taxon>Xylariales</taxon>
        <taxon>Hypoxylaceae</taxon>
        <taxon>Hypoxylon</taxon>
    </lineage>
</organism>
<dbReference type="Proteomes" id="UP001497680">
    <property type="component" value="Unassembled WGS sequence"/>
</dbReference>
<accession>A0ACC0CSF4</accession>
<protein>
    <submittedName>
        <fullName evidence="1">Uncharacterized protein</fullName>
    </submittedName>
</protein>